<gene>
    <name evidence="5" type="ORF">HNQ69_001160</name>
</gene>
<dbReference type="Proteomes" id="UP000561417">
    <property type="component" value="Unassembled WGS sequence"/>
</dbReference>
<dbReference type="RefSeq" id="WP_183229009.1">
    <property type="nucleotide sequence ID" value="NZ_JACHIM010000005.1"/>
</dbReference>
<dbReference type="InterPro" id="IPR001310">
    <property type="entry name" value="Histidine_triad_HIT"/>
</dbReference>
<keyword evidence="6" id="KW-1185">Reference proteome</keyword>
<evidence type="ECO:0000313" key="5">
    <source>
        <dbReference type="EMBL" id="MBB5074026.1"/>
    </source>
</evidence>
<reference evidence="5 6" key="1">
    <citation type="submission" date="2020-08" db="EMBL/GenBank/DDBJ databases">
        <title>Genomic Encyclopedia of Type Strains, Phase IV (KMG-IV): sequencing the most valuable type-strain genomes for metagenomic binning, comparative biology and taxonomic classification.</title>
        <authorList>
            <person name="Goeker M."/>
        </authorList>
    </citation>
    <scope>NUCLEOTIDE SEQUENCE [LARGE SCALE GENOMIC DNA]</scope>
    <source>
        <strain evidence="5 6">DSM 28538</strain>
    </source>
</reference>
<organism evidence="5 6">
    <name type="scientific">Bartonella callosciuri</name>
    <dbReference type="NCBI Taxonomy" id="686223"/>
    <lineage>
        <taxon>Bacteria</taxon>
        <taxon>Pseudomonadati</taxon>
        <taxon>Pseudomonadota</taxon>
        <taxon>Alphaproteobacteria</taxon>
        <taxon>Hyphomicrobiales</taxon>
        <taxon>Bartonellaceae</taxon>
        <taxon>Bartonella</taxon>
    </lineage>
</organism>
<dbReference type="PRINTS" id="PR00332">
    <property type="entry name" value="HISTRIAD"/>
</dbReference>
<dbReference type="SUPFAM" id="SSF54197">
    <property type="entry name" value="HIT-like"/>
    <property type="match status" value="1"/>
</dbReference>
<dbReference type="EMBL" id="JACHIM010000005">
    <property type="protein sequence ID" value="MBB5074026.1"/>
    <property type="molecule type" value="Genomic_DNA"/>
</dbReference>
<evidence type="ECO:0000259" key="4">
    <source>
        <dbReference type="PROSITE" id="PS51084"/>
    </source>
</evidence>
<dbReference type="PANTHER" id="PTHR46648:SF1">
    <property type="entry name" value="ADENOSINE 5'-MONOPHOSPHORAMIDASE HNT1"/>
    <property type="match status" value="1"/>
</dbReference>
<dbReference type="GO" id="GO:0009117">
    <property type="term" value="P:nucleotide metabolic process"/>
    <property type="evidence" value="ECO:0007669"/>
    <property type="project" value="TreeGrafter"/>
</dbReference>
<dbReference type="Gene3D" id="3.30.428.10">
    <property type="entry name" value="HIT-like"/>
    <property type="match status" value="1"/>
</dbReference>
<dbReference type="InterPro" id="IPR011146">
    <property type="entry name" value="HIT-like"/>
</dbReference>
<dbReference type="InterPro" id="IPR039384">
    <property type="entry name" value="HINT"/>
</dbReference>
<evidence type="ECO:0000256" key="2">
    <source>
        <dbReference type="PIRSR" id="PIRSR601310-3"/>
    </source>
</evidence>
<dbReference type="InterPro" id="IPR036265">
    <property type="entry name" value="HIT-like_sf"/>
</dbReference>
<feature type="active site" description="Tele-AMP-histidine intermediate" evidence="1">
    <location>
        <position position="104"/>
    </location>
</feature>
<evidence type="ECO:0000256" key="3">
    <source>
        <dbReference type="PROSITE-ProRule" id="PRU00464"/>
    </source>
</evidence>
<name>A0A840NMU4_9HYPH</name>
<sequence length="144" mass="16249">MKKAYDNNNVFAKLIRNEIPSVRVYEDDDVIAFMDIMPQAPGHTLVIPRKGSRNLLDADTETLFPLIKAVQKIAKAIKKAFQADGITIMQFNEAASQQTVYHLHFHIIPRMEGIELSPHNDVITPTETLEENAKKIRAALSKHS</sequence>
<dbReference type="GO" id="GO:0003824">
    <property type="term" value="F:catalytic activity"/>
    <property type="evidence" value="ECO:0007669"/>
    <property type="project" value="InterPro"/>
</dbReference>
<evidence type="ECO:0000313" key="6">
    <source>
        <dbReference type="Proteomes" id="UP000561417"/>
    </source>
</evidence>
<dbReference type="CDD" id="cd01277">
    <property type="entry name" value="HINT_subgroup"/>
    <property type="match status" value="1"/>
</dbReference>
<protein>
    <submittedName>
        <fullName evidence="5">Histidine triad (HIT) family protein</fullName>
    </submittedName>
</protein>
<feature type="short sequence motif" description="Histidine triad motif" evidence="2 3">
    <location>
        <begin position="102"/>
        <end position="106"/>
    </location>
</feature>
<feature type="domain" description="HIT" evidence="4">
    <location>
        <begin position="10"/>
        <end position="124"/>
    </location>
</feature>
<dbReference type="PANTHER" id="PTHR46648">
    <property type="entry name" value="HIT FAMILY PROTEIN 1"/>
    <property type="match status" value="1"/>
</dbReference>
<dbReference type="Pfam" id="PF01230">
    <property type="entry name" value="HIT"/>
    <property type="match status" value="1"/>
</dbReference>
<dbReference type="AlphaFoldDB" id="A0A840NMU4"/>
<evidence type="ECO:0000256" key="1">
    <source>
        <dbReference type="PIRSR" id="PIRSR601310-1"/>
    </source>
</evidence>
<comment type="caution">
    <text evidence="5">The sequence shown here is derived from an EMBL/GenBank/DDBJ whole genome shotgun (WGS) entry which is preliminary data.</text>
</comment>
<dbReference type="PROSITE" id="PS51084">
    <property type="entry name" value="HIT_2"/>
    <property type="match status" value="1"/>
</dbReference>
<accession>A0A840NMU4</accession>
<proteinExistence type="predicted"/>